<evidence type="ECO:0000256" key="2">
    <source>
        <dbReference type="ARBA" id="ARBA00022801"/>
    </source>
</evidence>
<keyword evidence="3" id="KW-0732">Signal</keyword>
<reference evidence="4 5" key="1">
    <citation type="submission" date="2019-06" db="EMBL/GenBank/DDBJ databases">
        <authorList>
            <person name="Broberg M."/>
        </authorList>
    </citation>
    <scope>NUCLEOTIDE SEQUENCE [LARGE SCALE GENOMIC DNA]</scope>
</reference>
<keyword evidence="5" id="KW-1185">Reference proteome</keyword>
<feature type="chain" id="PRO_5047037363" evidence="3">
    <location>
        <begin position="20"/>
        <end position="148"/>
    </location>
</feature>
<evidence type="ECO:0000313" key="4">
    <source>
        <dbReference type="EMBL" id="VUC26062.1"/>
    </source>
</evidence>
<dbReference type="Pfam" id="PF00545">
    <property type="entry name" value="Ribonuclease"/>
    <property type="match status" value="1"/>
</dbReference>
<proteinExistence type="predicted"/>
<evidence type="ECO:0000256" key="3">
    <source>
        <dbReference type="SAM" id="SignalP"/>
    </source>
</evidence>
<evidence type="ECO:0000256" key="1">
    <source>
        <dbReference type="ARBA" id="ARBA00022722"/>
    </source>
</evidence>
<dbReference type="Proteomes" id="UP000766486">
    <property type="component" value="Unassembled WGS sequence"/>
</dbReference>
<gene>
    <name evidence="4" type="ORF">CLO192961_LOCUS179561</name>
</gene>
<evidence type="ECO:0000313" key="5">
    <source>
        <dbReference type="Proteomes" id="UP000766486"/>
    </source>
</evidence>
<dbReference type="SUPFAM" id="SSF53933">
    <property type="entry name" value="Microbial ribonucleases"/>
    <property type="match status" value="1"/>
</dbReference>
<dbReference type="Gene3D" id="3.10.450.30">
    <property type="entry name" value="Microbial ribonucleases"/>
    <property type="match status" value="1"/>
</dbReference>
<keyword evidence="1" id="KW-0540">Nuclease</keyword>
<organism evidence="4 5">
    <name type="scientific">Bionectria ochroleuca</name>
    <name type="common">Gliocladium roseum</name>
    <dbReference type="NCBI Taxonomy" id="29856"/>
    <lineage>
        <taxon>Eukaryota</taxon>
        <taxon>Fungi</taxon>
        <taxon>Dikarya</taxon>
        <taxon>Ascomycota</taxon>
        <taxon>Pezizomycotina</taxon>
        <taxon>Sordariomycetes</taxon>
        <taxon>Hypocreomycetidae</taxon>
        <taxon>Hypocreales</taxon>
        <taxon>Bionectriaceae</taxon>
        <taxon>Clonostachys</taxon>
    </lineage>
</organism>
<feature type="signal peptide" evidence="3">
    <location>
        <begin position="1"/>
        <end position="19"/>
    </location>
</feature>
<sequence length="148" mass="16044">MHILKFLVTLALVSSQAFAITCKPKLGTGTKTYDVSAATAKSEAKAAGLRGNNVSGFPHRFFNSEGLKFGVAHCDRKGSILLEYPIYESKNKAKWDKNVKKGSQKGGETPIRVVFANASGASKYCGVMVHKEVDKQNNALNKNFQTCS</sequence>
<protein>
    <submittedName>
        <fullName evidence="4">Uncharacterized protein</fullName>
    </submittedName>
</protein>
<accession>A0ABY6U641</accession>
<dbReference type="InterPro" id="IPR000026">
    <property type="entry name" value="N1-like"/>
</dbReference>
<dbReference type="EMBL" id="CABFNS010000742">
    <property type="protein sequence ID" value="VUC26062.1"/>
    <property type="molecule type" value="Genomic_DNA"/>
</dbReference>
<comment type="caution">
    <text evidence="4">The sequence shown here is derived from an EMBL/GenBank/DDBJ whole genome shotgun (WGS) entry which is preliminary data.</text>
</comment>
<name>A0ABY6U641_BIOOC</name>
<dbReference type="InterPro" id="IPR016191">
    <property type="entry name" value="Ribonuclease/ribotoxin"/>
</dbReference>
<keyword evidence="2" id="KW-0378">Hydrolase</keyword>